<accession>A0AAD7W7G9</accession>
<feature type="region of interest" description="Disordered" evidence="1">
    <location>
        <begin position="48"/>
        <end position="86"/>
    </location>
</feature>
<evidence type="ECO:0000313" key="2">
    <source>
        <dbReference type="EMBL" id="KAJ8387071.1"/>
    </source>
</evidence>
<reference evidence="2" key="1">
    <citation type="journal article" date="2023" name="Science">
        <title>Genome structures resolve the early diversification of teleost fishes.</title>
        <authorList>
            <person name="Parey E."/>
            <person name="Louis A."/>
            <person name="Montfort J."/>
            <person name="Bouchez O."/>
            <person name="Roques C."/>
            <person name="Iampietro C."/>
            <person name="Lluch J."/>
            <person name="Castinel A."/>
            <person name="Donnadieu C."/>
            <person name="Desvignes T."/>
            <person name="Floi Bucao C."/>
            <person name="Jouanno E."/>
            <person name="Wen M."/>
            <person name="Mejri S."/>
            <person name="Dirks R."/>
            <person name="Jansen H."/>
            <person name="Henkel C."/>
            <person name="Chen W.J."/>
            <person name="Zahm M."/>
            <person name="Cabau C."/>
            <person name="Klopp C."/>
            <person name="Thompson A.W."/>
            <person name="Robinson-Rechavi M."/>
            <person name="Braasch I."/>
            <person name="Lecointre G."/>
            <person name="Bobe J."/>
            <person name="Postlethwait J.H."/>
            <person name="Berthelot C."/>
            <person name="Roest Crollius H."/>
            <person name="Guiguen Y."/>
        </authorList>
    </citation>
    <scope>NUCLEOTIDE SEQUENCE</scope>
    <source>
        <strain evidence="2">NC1722</strain>
    </source>
</reference>
<name>A0AAD7W7G9_9TELE</name>
<keyword evidence="3" id="KW-1185">Reference proteome</keyword>
<dbReference type="AlphaFoldDB" id="A0AAD7W7G9"/>
<proteinExistence type="predicted"/>
<feature type="region of interest" description="Disordered" evidence="1">
    <location>
        <begin position="1"/>
        <end position="25"/>
    </location>
</feature>
<sequence length="102" mass="11551">MIARRPSSSQIRVAPGGRGLRNDQRSQRFRFPFNVCIYNRRLNDFSGKRNTEQSIRRLRRGPGGEQGNGLKANQRKAEGKGGGSEYRLESRISSITESLRSL</sequence>
<evidence type="ECO:0000256" key="1">
    <source>
        <dbReference type="SAM" id="MobiDB-lite"/>
    </source>
</evidence>
<comment type="caution">
    <text evidence="2">The sequence shown here is derived from an EMBL/GenBank/DDBJ whole genome shotgun (WGS) entry which is preliminary data.</text>
</comment>
<feature type="compositionally biased region" description="Polar residues" evidence="1">
    <location>
        <begin position="1"/>
        <end position="11"/>
    </location>
</feature>
<protein>
    <submittedName>
        <fullName evidence="2">Uncharacterized protein</fullName>
    </submittedName>
</protein>
<gene>
    <name evidence="2" type="ORF">AAFF_G00160110</name>
</gene>
<dbReference type="Proteomes" id="UP001221898">
    <property type="component" value="Unassembled WGS sequence"/>
</dbReference>
<organism evidence="2 3">
    <name type="scientific">Aldrovandia affinis</name>
    <dbReference type="NCBI Taxonomy" id="143900"/>
    <lineage>
        <taxon>Eukaryota</taxon>
        <taxon>Metazoa</taxon>
        <taxon>Chordata</taxon>
        <taxon>Craniata</taxon>
        <taxon>Vertebrata</taxon>
        <taxon>Euteleostomi</taxon>
        <taxon>Actinopterygii</taxon>
        <taxon>Neopterygii</taxon>
        <taxon>Teleostei</taxon>
        <taxon>Notacanthiformes</taxon>
        <taxon>Halosauridae</taxon>
        <taxon>Aldrovandia</taxon>
    </lineage>
</organism>
<evidence type="ECO:0000313" key="3">
    <source>
        <dbReference type="Proteomes" id="UP001221898"/>
    </source>
</evidence>
<dbReference type="EMBL" id="JAINUG010000217">
    <property type="protein sequence ID" value="KAJ8387071.1"/>
    <property type="molecule type" value="Genomic_DNA"/>
</dbReference>